<dbReference type="EMBL" id="CABVLU010000005">
    <property type="protein sequence ID" value="VVT58466.1"/>
    <property type="molecule type" value="Genomic_DNA"/>
</dbReference>
<protein>
    <submittedName>
        <fullName evidence="2">Uncharacterized protein</fullName>
    </submittedName>
</protein>
<proteinExistence type="predicted"/>
<sequence length="830" mass="95687">MDLFYQHLSEADPKDLDIPLNIYLYDFLNELEKNGGDSSEKLSEENILEDDDDDDEEEEDLTEKHSEENVLEDDEEEEEEREEDFTEKLSEENILEDDIPDFEHQDSDFLNLDKIFIEDDEFYDNIVDEYFKPQTVFIESDSTTTLADSSVKTKAKTIESTQSNSDSDTFLNTESDQAGDSQISELLSSVIEMIALRDKRLSHVPRLSNKMNYASEKWIGEPKLRGLRRELISYVKINESLSGGISVLKMLRTYFESHSNVSLNQAIKFATTVLEQQNLDPDFYKTVFSKIRYICHFTFKSGKVNPNSEPIIAYTKYKDKAKEAGIRYTKASALKGFPEHNNRENLKELFPKAKFVESDGVKMLRRGDWSTGFEVVYFCSNRCMAFTGSSSDLTECAQCGKARDPMYRYFYFSPREKVRDFFENTGLSRVIKDAHKRQKNEGEVEDFFDGQLYKLLSQRCIQNAQLGEDYQQKISLKYFESPWDLAFLISFDTPPVKSGNSSYNIVVARCLNLPPEERNKPSNTITLMAFPSGIDLAAKKEKSAVKDWDSFFFPFIKDSALASTLGYTVYDEDIGVMKTVRHHFVLSVADMPASYGPDIYSPSKYAWSVGSRKLLKILREPKSEDDKIIREKTVENINKLIIEEKIFELLSGGASGNRSISITIKFYEKINFFQRHLNAFIKQYARVRDKDNSSYHVIIDDIIVIDFLGSGVSGQFVLVRRFLPGVVVPRDYRMQFFNDSSNIGYTTIGYYIDKKEFITNPESFFVTDSHLVLARDIICPVWLINDGDLSIVVDPSFVEEYRTKDGKVVRTEEYDDEEDYNNVCKPYMNI</sequence>
<accession>A0A5E8CAZ5</accession>
<dbReference type="AlphaFoldDB" id="A0A5E8CAZ5"/>
<keyword evidence="3" id="KW-1185">Reference proteome</keyword>
<evidence type="ECO:0000313" key="3">
    <source>
        <dbReference type="Proteomes" id="UP000398389"/>
    </source>
</evidence>
<evidence type="ECO:0000256" key="1">
    <source>
        <dbReference type="SAM" id="MobiDB-lite"/>
    </source>
</evidence>
<feature type="compositionally biased region" description="Basic and acidic residues" evidence="1">
    <location>
        <begin position="34"/>
        <end position="44"/>
    </location>
</feature>
<dbReference type="RefSeq" id="XP_031856825.1">
    <property type="nucleotide sequence ID" value="XM_032000934.1"/>
</dbReference>
<feature type="region of interest" description="Disordered" evidence="1">
    <location>
        <begin position="34"/>
        <end position="102"/>
    </location>
</feature>
<name>A0A5E8CAZ5_9ASCO</name>
<dbReference type="GeneID" id="43585034"/>
<feature type="compositionally biased region" description="Acidic residues" evidence="1">
    <location>
        <begin position="69"/>
        <end position="85"/>
    </location>
</feature>
<organism evidence="2 3">
    <name type="scientific">Magnusiomyces paraingens</name>
    <dbReference type="NCBI Taxonomy" id="2606893"/>
    <lineage>
        <taxon>Eukaryota</taxon>
        <taxon>Fungi</taxon>
        <taxon>Dikarya</taxon>
        <taxon>Ascomycota</taxon>
        <taxon>Saccharomycotina</taxon>
        <taxon>Dipodascomycetes</taxon>
        <taxon>Dipodascales</taxon>
        <taxon>Dipodascaceae</taxon>
        <taxon>Magnusiomyces</taxon>
    </lineage>
</organism>
<dbReference type="Proteomes" id="UP000398389">
    <property type="component" value="Unassembled WGS sequence"/>
</dbReference>
<evidence type="ECO:0000313" key="2">
    <source>
        <dbReference type="EMBL" id="VVT58466.1"/>
    </source>
</evidence>
<gene>
    <name evidence="2" type="ORF">SAPINGB_P006222</name>
</gene>
<feature type="region of interest" description="Disordered" evidence="1">
    <location>
        <begin position="151"/>
        <end position="176"/>
    </location>
</feature>
<reference evidence="2 3" key="1">
    <citation type="submission" date="2019-09" db="EMBL/GenBank/DDBJ databases">
        <authorList>
            <person name="Brejova B."/>
        </authorList>
    </citation>
    <scope>NUCLEOTIDE SEQUENCE [LARGE SCALE GENOMIC DNA]</scope>
</reference>
<feature type="compositionally biased region" description="Acidic residues" evidence="1">
    <location>
        <begin position="46"/>
        <end position="61"/>
    </location>
</feature>